<accession>A0A7R8MJL8</accession>
<name>A0A7R8MJL8_9CAUD</name>
<keyword evidence="2" id="KW-1185">Reference proteome</keyword>
<dbReference type="EMBL" id="LR881104">
    <property type="protein sequence ID" value="CAD5236166.1"/>
    <property type="molecule type" value="Genomic_DNA"/>
</dbReference>
<protein>
    <submittedName>
        <fullName evidence="1">Uncharacterized protein</fullName>
    </submittedName>
</protein>
<sequence length="248" mass="28406">MAGDRLLVDLDSILDFRLSTLAILNDEYASTLIGNPKYIDRTRDDEFYLAGGISHTEYLMTYGNRGIDFKHHVAKPTGIFMLLGKIISERLVRSEAPLSERKFYIEINVYPFRLNEDACRSIANAVAIYLDTQLYIETVSYSPTQLTPNLIRDTYSDVVLYDFNEWYVANHLTVPGIFMPEVRFHTPAIARGKRVNEMDQDILREVVDTTGSLNPFEVTMYELSDNLSLRYEDTRFFTIETASKPVGA</sequence>
<gene>
    <name evidence="1" type="ORF">LLCLJKAH_00177</name>
</gene>
<reference evidence="1 2" key="1">
    <citation type="submission" date="2020-09" db="EMBL/GenBank/DDBJ databases">
        <authorList>
            <person name="Jameson E."/>
        </authorList>
    </citation>
    <scope>NUCLEOTIDE SEQUENCE [LARGE SCALE GENOMIC DNA]</scope>
</reference>
<evidence type="ECO:0000313" key="1">
    <source>
        <dbReference type="EMBL" id="CAD5236166.1"/>
    </source>
</evidence>
<organism evidence="1 2">
    <name type="scientific">Klebsiella phage vB_KvM-Eowyn</name>
    <dbReference type="NCBI Taxonomy" id="2762819"/>
    <lineage>
        <taxon>Viruses</taxon>
        <taxon>Duplodnaviria</taxon>
        <taxon>Heunggongvirae</taxon>
        <taxon>Uroviricota</taxon>
        <taxon>Caudoviricetes</taxon>
        <taxon>Chimalliviridae</taxon>
        <taxon>Eowynvirus</taxon>
        <taxon>Eowynvirus eowyn</taxon>
    </lineage>
</organism>
<dbReference type="Proteomes" id="UP000596247">
    <property type="component" value="Chromosome"/>
</dbReference>
<evidence type="ECO:0000313" key="2">
    <source>
        <dbReference type="Proteomes" id="UP000596247"/>
    </source>
</evidence>
<proteinExistence type="predicted"/>